<keyword evidence="1" id="KW-1133">Transmembrane helix</keyword>
<dbReference type="AlphaFoldDB" id="A0A448XPU3"/>
<reference evidence="2" key="1">
    <citation type="submission" date="2018-11" db="EMBL/GenBank/DDBJ databases">
        <authorList>
            <consortium name="Pathogen Informatics"/>
        </authorList>
    </citation>
    <scope>NUCLEOTIDE SEQUENCE</scope>
</reference>
<gene>
    <name evidence="2" type="ORF">PXEA_LOCUS35413</name>
</gene>
<dbReference type="Proteomes" id="UP000784294">
    <property type="component" value="Unassembled WGS sequence"/>
</dbReference>
<keyword evidence="3" id="KW-1185">Reference proteome</keyword>
<name>A0A448XPU3_9PLAT</name>
<dbReference type="EMBL" id="CAAALY010271897">
    <property type="protein sequence ID" value="VEL41973.1"/>
    <property type="molecule type" value="Genomic_DNA"/>
</dbReference>
<evidence type="ECO:0000313" key="3">
    <source>
        <dbReference type="Proteomes" id="UP000784294"/>
    </source>
</evidence>
<sequence length="114" mass="12779">MEAYHRPDPSVRWSVDAAAASGNGLIQPPDLVVIGGLQTMDHWAGINGYGELIRCGRFCHIYLFMDTLCYSSAFGLFLTWLVAGSNIYRSYCYKDKDEVDLWLDAATTWKGFSV</sequence>
<keyword evidence="1" id="KW-0472">Membrane</keyword>
<feature type="transmembrane region" description="Helical" evidence="1">
    <location>
        <begin position="61"/>
        <end position="83"/>
    </location>
</feature>
<protein>
    <submittedName>
        <fullName evidence="2">Uncharacterized protein</fullName>
    </submittedName>
</protein>
<keyword evidence="1" id="KW-0812">Transmembrane</keyword>
<evidence type="ECO:0000256" key="1">
    <source>
        <dbReference type="SAM" id="Phobius"/>
    </source>
</evidence>
<proteinExistence type="predicted"/>
<comment type="caution">
    <text evidence="2">The sequence shown here is derived from an EMBL/GenBank/DDBJ whole genome shotgun (WGS) entry which is preliminary data.</text>
</comment>
<organism evidence="2 3">
    <name type="scientific">Protopolystoma xenopodis</name>
    <dbReference type="NCBI Taxonomy" id="117903"/>
    <lineage>
        <taxon>Eukaryota</taxon>
        <taxon>Metazoa</taxon>
        <taxon>Spiralia</taxon>
        <taxon>Lophotrochozoa</taxon>
        <taxon>Platyhelminthes</taxon>
        <taxon>Monogenea</taxon>
        <taxon>Polyopisthocotylea</taxon>
        <taxon>Polystomatidea</taxon>
        <taxon>Polystomatidae</taxon>
        <taxon>Protopolystoma</taxon>
    </lineage>
</organism>
<accession>A0A448XPU3</accession>
<evidence type="ECO:0000313" key="2">
    <source>
        <dbReference type="EMBL" id="VEL41973.1"/>
    </source>
</evidence>